<evidence type="ECO:0000313" key="3">
    <source>
        <dbReference type="EMBL" id="AWV88588.1"/>
    </source>
</evidence>
<feature type="domain" description="DUF3943" evidence="2">
    <location>
        <begin position="85"/>
        <end position="190"/>
    </location>
</feature>
<reference evidence="3 4" key="1">
    <citation type="submission" date="2018-06" db="EMBL/GenBank/DDBJ databases">
        <title>Lujinxingia sediminis gen. nov. sp. nov., a new facultative anaerobic member of the class Deltaproteobacteria, and proposal of Lujinxingaceae fam. nov.</title>
        <authorList>
            <person name="Guo L.-Y."/>
            <person name="Li C.-M."/>
            <person name="Wang S."/>
            <person name="Du Z.-J."/>
        </authorList>
    </citation>
    <scope>NUCLEOTIDE SEQUENCE [LARGE SCALE GENOMIC DNA]</scope>
    <source>
        <strain evidence="3 4">FA350</strain>
    </source>
</reference>
<dbReference type="OrthoDB" id="9808630at2"/>
<dbReference type="InterPro" id="IPR025079">
    <property type="entry name" value="DUF3943"/>
</dbReference>
<dbReference type="KEGG" id="bsed:DN745_04240"/>
<dbReference type="Pfam" id="PF13084">
    <property type="entry name" value="DUF3943"/>
    <property type="match status" value="1"/>
</dbReference>
<feature type="signal peptide" evidence="1">
    <location>
        <begin position="1"/>
        <end position="17"/>
    </location>
</feature>
<dbReference type="Proteomes" id="UP000249799">
    <property type="component" value="Chromosome"/>
</dbReference>
<evidence type="ECO:0000259" key="2">
    <source>
        <dbReference type="Pfam" id="PF13084"/>
    </source>
</evidence>
<name>A0A2Z4FIS7_9DELT</name>
<evidence type="ECO:0000313" key="4">
    <source>
        <dbReference type="Proteomes" id="UP000249799"/>
    </source>
</evidence>
<feature type="chain" id="PRO_5016465607" description="DUF3943 domain-containing protein" evidence="1">
    <location>
        <begin position="18"/>
        <end position="458"/>
    </location>
</feature>
<gene>
    <name evidence="3" type="ORF">DN745_04240</name>
</gene>
<accession>A0A2Z4FIS7</accession>
<proteinExistence type="predicted"/>
<organism evidence="3 4">
    <name type="scientific">Bradymonas sediminis</name>
    <dbReference type="NCBI Taxonomy" id="1548548"/>
    <lineage>
        <taxon>Bacteria</taxon>
        <taxon>Deltaproteobacteria</taxon>
        <taxon>Bradymonadales</taxon>
        <taxon>Bradymonadaceae</taxon>
        <taxon>Bradymonas</taxon>
    </lineage>
</organism>
<evidence type="ECO:0000256" key="1">
    <source>
        <dbReference type="SAM" id="SignalP"/>
    </source>
</evidence>
<protein>
    <recommendedName>
        <fullName evidence="2">DUF3943 domain-containing protein</fullName>
    </recommendedName>
</protein>
<sequence length="458" mass="49810">MWLLLLLWAPASAWGQAAVAPLEPAETLDLSQPLAMEKPEGWDYLKPVGNLLALNLIYWAGSRYVLNNDYSYIGPQSIINNFEQGFVWDSDEFGVNQFGHPYQGAGYQTGARAVGFGFWGAIPYTVLGSLQWEFFMENTPPSYNDLVTTSVGGVVLGEVLFRLSSAFLDPSSRGFERVAREGGSLVISPIYGIARLVSGDAARLGEMEGTQPVSIKFGVGFNDFNSSDLSGGVLNLGLDVGIIYGDFVDDGRPFAPFDWFAMRGGVNYRPSDFQAADFDLSGLLARWGFGCGSGNDCVWGPAMHYDYHQTPAFEVGTSSAGILALGRFDLGVGGLKLYAGLDLEVIALGGFDSPYVESATGRAYNLGSGGFGRAALVLDRPGWFQLRGYSSRYYVRTVKGVTSHDWAGITGAKLEVPIHWGLGVSVGLVLYDRLGVSEDYPRVESWNVAQELRLYWKL</sequence>
<keyword evidence="1" id="KW-0732">Signal</keyword>
<keyword evidence="4" id="KW-1185">Reference proteome</keyword>
<dbReference type="AlphaFoldDB" id="A0A2Z4FIS7"/>
<dbReference type="EMBL" id="CP030032">
    <property type="protein sequence ID" value="AWV88588.1"/>
    <property type="molecule type" value="Genomic_DNA"/>
</dbReference>